<name>A0AAN9TL30_9HEMI</name>
<evidence type="ECO:0000256" key="2">
    <source>
        <dbReference type="ARBA" id="ARBA00022723"/>
    </source>
</evidence>
<evidence type="ECO:0000313" key="9">
    <source>
        <dbReference type="Proteomes" id="UP001367676"/>
    </source>
</evidence>
<keyword evidence="5" id="KW-0325">Glycoprotein</keyword>
<evidence type="ECO:0000256" key="5">
    <source>
        <dbReference type="ARBA" id="ARBA00023180"/>
    </source>
</evidence>
<keyword evidence="2" id="KW-0479">Metal-binding</keyword>
<dbReference type="SUPFAM" id="SSF49899">
    <property type="entry name" value="Concanavalin A-like lectins/glucanases"/>
    <property type="match status" value="1"/>
</dbReference>
<feature type="region of interest" description="Disordered" evidence="6">
    <location>
        <begin position="324"/>
        <end position="363"/>
    </location>
</feature>
<dbReference type="PANTHER" id="PTHR19277:SF125">
    <property type="entry name" value="B6"/>
    <property type="match status" value="1"/>
</dbReference>
<dbReference type="InterPro" id="IPR013320">
    <property type="entry name" value="ConA-like_dom_sf"/>
</dbReference>
<keyword evidence="3" id="KW-0106">Calcium</keyword>
<evidence type="ECO:0000256" key="4">
    <source>
        <dbReference type="ARBA" id="ARBA00023157"/>
    </source>
</evidence>
<dbReference type="Gene3D" id="2.60.120.200">
    <property type="match status" value="1"/>
</dbReference>
<evidence type="ECO:0000259" key="7">
    <source>
        <dbReference type="SMART" id="SM00159"/>
    </source>
</evidence>
<proteinExistence type="predicted"/>
<organism evidence="8 9">
    <name type="scientific">Parthenolecanium corni</name>
    <dbReference type="NCBI Taxonomy" id="536013"/>
    <lineage>
        <taxon>Eukaryota</taxon>
        <taxon>Metazoa</taxon>
        <taxon>Ecdysozoa</taxon>
        <taxon>Arthropoda</taxon>
        <taxon>Hexapoda</taxon>
        <taxon>Insecta</taxon>
        <taxon>Pterygota</taxon>
        <taxon>Neoptera</taxon>
        <taxon>Paraneoptera</taxon>
        <taxon>Hemiptera</taxon>
        <taxon>Sternorrhyncha</taxon>
        <taxon>Coccoidea</taxon>
        <taxon>Coccidae</taxon>
        <taxon>Parthenolecanium</taxon>
    </lineage>
</organism>
<sequence length="588" mass="65881">MRPAKEDIGHSKRNTRPSIFLIPVSCDIRPFGAPRDFSAELPDSSSVGLRGVPRCSGVATSELCGRRRTSPSWSSKMRRKVIYATLLVGVVWWGLRGDCVVSAGQTGWRPLKSKPDLIIGPRVVHSSPKKLLLPPSSTFLHSCSLYKAVMDQHSFHQYIQYKHHIPDMKEFTLCTWHKLYNHSVNHPIFSYALPRKPRTISSWIENTPKKSYYMLAVNGHTLYRINYPIKLYKWYHSCQSWNGKTGEWQLWINGERVSRGYYNLMVGKPIKSGGIAISGQELTEVDLTSNEWREKGSGLQGELTLIQLYKAALSKGKAYSDHKHHHAHEWGHDGEMMNNDDDANGSTPPNLPPPPSSSEHPFLENGQLKHRLPVHELLAKGVPQPMPSNLQLLGGFEGLNANGLPSLEGTVAPLPLPSPISGLFGPNFGIIKRRSDEVGVERSKRHTNESLEVSPVSDDLSHRMMRARRYNTKWSTNADKRALIINGDGLPSPLQYSDAVPTLFSELDGHDIAIDDPSSFFKNTVPDSGQTKIEYEPAEWEVKKIGEVCDGCEPDPFKKANVLSWRDTPKKLLAGAEYVPAIPKCYIF</sequence>
<keyword evidence="4" id="KW-1015">Disulfide bond</keyword>
<comment type="caution">
    <text evidence="8">The sequence shown here is derived from an EMBL/GenBank/DDBJ whole genome shotgun (WGS) entry which is preliminary data.</text>
</comment>
<dbReference type="SMART" id="SM00159">
    <property type="entry name" value="PTX"/>
    <property type="match status" value="1"/>
</dbReference>
<evidence type="ECO:0000256" key="1">
    <source>
        <dbReference type="ARBA" id="ARBA00001913"/>
    </source>
</evidence>
<comment type="cofactor">
    <cofactor evidence="1">
        <name>Ca(2+)</name>
        <dbReference type="ChEBI" id="CHEBI:29108"/>
    </cofactor>
</comment>
<evidence type="ECO:0000256" key="3">
    <source>
        <dbReference type="ARBA" id="ARBA00022837"/>
    </source>
</evidence>
<dbReference type="EMBL" id="JBBCAQ010000019">
    <property type="protein sequence ID" value="KAK7595207.1"/>
    <property type="molecule type" value="Genomic_DNA"/>
</dbReference>
<feature type="domain" description="Pentraxin (PTX)" evidence="7">
    <location>
        <begin position="140"/>
        <end position="320"/>
    </location>
</feature>
<reference evidence="8 9" key="1">
    <citation type="submission" date="2024-03" db="EMBL/GenBank/DDBJ databases">
        <title>Adaptation during the transition from Ophiocordyceps entomopathogen to insect associate is accompanied by gene loss and intensified selection.</title>
        <authorList>
            <person name="Ward C.M."/>
            <person name="Onetto C.A."/>
            <person name="Borneman A.R."/>
        </authorList>
    </citation>
    <scope>NUCLEOTIDE SEQUENCE [LARGE SCALE GENOMIC DNA]</scope>
    <source>
        <strain evidence="8">AWRI1</strain>
        <tissue evidence="8">Single Adult Female</tissue>
    </source>
</reference>
<dbReference type="GO" id="GO:0046872">
    <property type="term" value="F:metal ion binding"/>
    <property type="evidence" value="ECO:0007669"/>
    <property type="project" value="UniProtKB-KW"/>
</dbReference>
<dbReference type="Proteomes" id="UP001367676">
    <property type="component" value="Unassembled WGS sequence"/>
</dbReference>
<dbReference type="InterPro" id="IPR051360">
    <property type="entry name" value="Neuronal_Pentraxin_Related"/>
</dbReference>
<dbReference type="PRINTS" id="PR00895">
    <property type="entry name" value="PENTAXIN"/>
</dbReference>
<protein>
    <recommendedName>
        <fullName evidence="7">Pentraxin (PTX) domain-containing protein</fullName>
    </recommendedName>
</protein>
<accession>A0AAN9TL30</accession>
<evidence type="ECO:0000313" key="8">
    <source>
        <dbReference type="EMBL" id="KAK7595207.1"/>
    </source>
</evidence>
<dbReference type="AlphaFoldDB" id="A0AAN9TL30"/>
<dbReference type="Pfam" id="PF00354">
    <property type="entry name" value="Pentaxin"/>
    <property type="match status" value="1"/>
</dbReference>
<dbReference type="InterPro" id="IPR001759">
    <property type="entry name" value="PTX_dom"/>
</dbReference>
<evidence type="ECO:0000256" key="6">
    <source>
        <dbReference type="SAM" id="MobiDB-lite"/>
    </source>
</evidence>
<keyword evidence="9" id="KW-1185">Reference proteome</keyword>
<gene>
    <name evidence="8" type="ORF">V9T40_001640</name>
</gene>
<dbReference type="PANTHER" id="PTHR19277">
    <property type="entry name" value="PENTRAXIN"/>
    <property type="match status" value="1"/>
</dbReference>